<keyword evidence="4" id="KW-0808">Transferase</keyword>
<keyword evidence="7 9" id="KW-0472">Membrane</keyword>
<keyword evidence="6 9" id="KW-1133">Transmembrane helix</keyword>
<comment type="subcellular location">
    <subcellularLocation>
        <location evidence="1">Cell membrane</location>
        <topology evidence="1">Multi-pass membrane protein</topology>
    </subcellularLocation>
</comment>
<gene>
    <name evidence="11" type="ORF">I7X39_18285</name>
</gene>
<sequence length="321" mass="35544">MNQGVEAGATLSVVVPCYNESEVIDVTVPRLLAMADSMTDLHTELVFVDDGSRDATLSQLKAWATRDARIKVLSFARNFGHQVAVTAGIDAARGDAVVLIDADLQDPPEVVPQMVAKWREGFDVVYGMRTEREGETAFKRVTAKAFYRLLNRMSDVPIPLDTGDFRLMSRRVVDALKAMPERDRFVRGMVSWVGFRQVALPYRRAERFAGESKYPLRKMLRFATDGLLSFSTKPLQMAISVGALASALAFAGIVYALIIRLATDRWVEGWAALFIATLFLGGVQLITVGILGEYIGRIYHEVKRRPLYVVGETVGLGHADD</sequence>
<dbReference type="AlphaFoldDB" id="A0A931J502"/>
<feature type="transmembrane region" description="Helical" evidence="9">
    <location>
        <begin position="270"/>
        <end position="295"/>
    </location>
</feature>
<evidence type="ECO:0000313" key="12">
    <source>
        <dbReference type="Proteomes" id="UP000613266"/>
    </source>
</evidence>
<evidence type="ECO:0000256" key="2">
    <source>
        <dbReference type="ARBA" id="ARBA00022475"/>
    </source>
</evidence>
<evidence type="ECO:0000256" key="1">
    <source>
        <dbReference type="ARBA" id="ARBA00004651"/>
    </source>
</evidence>
<keyword evidence="3" id="KW-0328">Glycosyltransferase</keyword>
<evidence type="ECO:0000256" key="6">
    <source>
        <dbReference type="ARBA" id="ARBA00022989"/>
    </source>
</evidence>
<evidence type="ECO:0000256" key="7">
    <source>
        <dbReference type="ARBA" id="ARBA00023136"/>
    </source>
</evidence>
<comment type="similarity">
    <text evidence="8">Belongs to the glycosyltransferase 2 family. GtrB subfamily.</text>
</comment>
<dbReference type="CDD" id="cd04187">
    <property type="entry name" value="DPM1_like_bac"/>
    <property type="match status" value="1"/>
</dbReference>
<dbReference type="Pfam" id="PF00535">
    <property type="entry name" value="Glycos_transf_2"/>
    <property type="match status" value="1"/>
</dbReference>
<name>A0A931J502_9BURK</name>
<dbReference type="FunFam" id="3.90.550.10:FF:000079">
    <property type="entry name" value="Probable glycosyl transferase"/>
    <property type="match status" value="1"/>
</dbReference>
<dbReference type="PANTHER" id="PTHR48090">
    <property type="entry name" value="UNDECAPRENYL-PHOSPHATE 4-DEOXY-4-FORMAMIDO-L-ARABINOSE TRANSFERASE-RELATED"/>
    <property type="match status" value="1"/>
</dbReference>
<dbReference type="RefSeq" id="WP_198112611.1">
    <property type="nucleotide sequence ID" value="NZ_JAEDAK010000015.1"/>
</dbReference>
<dbReference type="Gene3D" id="3.90.550.10">
    <property type="entry name" value="Spore Coat Polysaccharide Biosynthesis Protein SpsA, Chain A"/>
    <property type="match status" value="1"/>
</dbReference>
<dbReference type="EMBL" id="JAEDAK010000015">
    <property type="protein sequence ID" value="MBH9578843.1"/>
    <property type="molecule type" value="Genomic_DNA"/>
</dbReference>
<reference evidence="11" key="1">
    <citation type="submission" date="2020-12" db="EMBL/GenBank/DDBJ databases">
        <title>The genome sequence of Inhella sp. 1Y17.</title>
        <authorList>
            <person name="Liu Y."/>
        </authorList>
    </citation>
    <scope>NUCLEOTIDE SEQUENCE</scope>
    <source>
        <strain evidence="11">1Y17</strain>
    </source>
</reference>
<keyword evidence="2" id="KW-1003">Cell membrane</keyword>
<dbReference type="SUPFAM" id="SSF53448">
    <property type="entry name" value="Nucleotide-diphospho-sugar transferases"/>
    <property type="match status" value="1"/>
</dbReference>
<evidence type="ECO:0000256" key="3">
    <source>
        <dbReference type="ARBA" id="ARBA00022676"/>
    </source>
</evidence>
<evidence type="ECO:0000256" key="4">
    <source>
        <dbReference type="ARBA" id="ARBA00022679"/>
    </source>
</evidence>
<comment type="caution">
    <text evidence="11">The sequence shown here is derived from an EMBL/GenBank/DDBJ whole genome shotgun (WGS) entry which is preliminary data.</text>
</comment>
<feature type="transmembrane region" description="Helical" evidence="9">
    <location>
        <begin position="237"/>
        <end position="258"/>
    </location>
</feature>
<evidence type="ECO:0000256" key="9">
    <source>
        <dbReference type="SAM" id="Phobius"/>
    </source>
</evidence>
<keyword evidence="12" id="KW-1185">Reference proteome</keyword>
<dbReference type="InterPro" id="IPR001173">
    <property type="entry name" value="Glyco_trans_2-like"/>
</dbReference>
<dbReference type="InterPro" id="IPR050256">
    <property type="entry name" value="Glycosyltransferase_2"/>
</dbReference>
<dbReference type="GO" id="GO:0005886">
    <property type="term" value="C:plasma membrane"/>
    <property type="evidence" value="ECO:0007669"/>
    <property type="project" value="UniProtKB-SubCell"/>
</dbReference>
<organism evidence="11 12">
    <name type="scientific">Inhella proteolytica</name>
    <dbReference type="NCBI Taxonomy" id="2795029"/>
    <lineage>
        <taxon>Bacteria</taxon>
        <taxon>Pseudomonadati</taxon>
        <taxon>Pseudomonadota</taxon>
        <taxon>Betaproteobacteria</taxon>
        <taxon>Burkholderiales</taxon>
        <taxon>Sphaerotilaceae</taxon>
        <taxon>Inhella</taxon>
    </lineage>
</organism>
<evidence type="ECO:0000256" key="8">
    <source>
        <dbReference type="ARBA" id="ARBA00038152"/>
    </source>
</evidence>
<evidence type="ECO:0000256" key="5">
    <source>
        <dbReference type="ARBA" id="ARBA00022692"/>
    </source>
</evidence>
<dbReference type="PANTHER" id="PTHR48090:SF1">
    <property type="entry name" value="PROPHAGE BACTOPRENOL GLUCOSYL TRANSFERASE HOMOLOG"/>
    <property type="match status" value="1"/>
</dbReference>
<protein>
    <submittedName>
        <fullName evidence="11">Glycosyltransferase family 2 protein</fullName>
    </submittedName>
</protein>
<dbReference type="Proteomes" id="UP000613266">
    <property type="component" value="Unassembled WGS sequence"/>
</dbReference>
<dbReference type="GO" id="GO:0016757">
    <property type="term" value="F:glycosyltransferase activity"/>
    <property type="evidence" value="ECO:0007669"/>
    <property type="project" value="UniProtKB-KW"/>
</dbReference>
<dbReference type="InterPro" id="IPR029044">
    <property type="entry name" value="Nucleotide-diphossugar_trans"/>
</dbReference>
<evidence type="ECO:0000313" key="11">
    <source>
        <dbReference type="EMBL" id="MBH9578843.1"/>
    </source>
</evidence>
<keyword evidence="5 9" id="KW-0812">Transmembrane</keyword>
<proteinExistence type="inferred from homology"/>
<feature type="domain" description="Glycosyltransferase 2-like" evidence="10">
    <location>
        <begin position="12"/>
        <end position="175"/>
    </location>
</feature>
<evidence type="ECO:0000259" key="10">
    <source>
        <dbReference type="Pfam" id="PF00535"/>
    </source>
</evidence>
<accession>A0A931J502</accession>